<dbReference type="Pfam" id="PF02133">
    <property type="entry name" value="Transp_cyt_pur"/>
    <property type="match status" value="1"/>
</dbReference>
<evidence type="ECO:0000256" key="6">
    <source>
        <dbReference type="SAM" id="Phobius"/>
    </source>
</evidence>
<dbReference type="InterPro" id="IPR030191">
    <property type="entry name" value="CodB"/>
</dbReference>
<evidence type="ECO:0000256" key="1">
    <source>
        <dbReference type="ARBA" id="ARBA00004141"/>
    </source>
</evidence>
<evidence type="ECO:0000256" key="5">
    <source>
        <dbReference type="ARBA" id="ARBA00023136"/>
    </source>
</evidence>
<keyword evidence="4 6" id="KW-1133">Transmembrane helix</keyword>
<protein>
    <submittedName>
        <fullName evidence="7">Permease for cytosine/purines uracil thiamine allantoin</fullName>
    </submittedName>
</protein>
<feature type="transmembrane region" description="Helical" evidence="6">
    <location>
        <begin position="262"/>
        <end position="284"/>
    </location>
</feature>
<comment type="similarity">
    <text evidence="2">Belongs to the purine-cytosine permease (2.A.39) family.</text>
</comment>
<dbReference type="KEGG" id="ssm:Spirs_3662"/>
<sequence>MKAYKESLLYDYPTEPVPKEKRRSLLNLSFVTAGLAVAMSTLYTGASLANLLTFRDAVWAIILGSLFLLFMAGIMGGIGADTGVPFSVLSRHAFGRSGSKIVGLVWAVSLTGWYAYQTGFFGQTMHIMFPNVYLCSIPVATVWGGLLMMTTAIVGYKGLSFLSTIASPLILIICLWGSTKAFREIGFEAIVNSAPSEPASLGTGITIVIGGWIVGSIMQPDVSRYVKTKLHNWIASALAMFVFALANFAGMVMVKAAGSDTIMAAMVGLGMGLASLLMVILAQWTSNDNNLYSASLGISNIREIPKYKISLILGIIATAIAFLDITDFFVPFLVFLGVFIPPIGGVIVVDYYFLGKRKKYQFSSDTRYRKWNLAAVLTVVISGIIAKQLTFGVAAINSFVIGGILYFLAMRLASKMNIDTYRGSFQR</sequence>
<accession>E1R7P3</accession>
<evidence type="ECO:0000256" key="3">
    <source>
        <dbReference type="ARBA" id="ARBA00022692"/>
    </source>
</evidence>
<evidence type="ECO:0000256" key="2">
    <source>
        <dbReference type="ARBA" id="ARBA00008974"/>
    </source>
</evidence>
<organism evidence="7 8">
    <name type="scientific">Sediminispirochaeta smaragdinae (strain DSM 11293 / JCM 15392 / SEBR 4228)</name>
    <name type="common">Spirochaeta smaragdinae</name>
    <dbReference type="NCBI Taxonomy" id="573413"/>
    <lineage>
        <taxon>Bacteria</taxon>
        <taxon>Pseudomonadati</taxon>
        <taxon>Spirochaetota</taxon>
        <taxon>Spirochaetia</taxon>
        <taxon>Spirochaetales</taxon>
        <taxon>Spirochaetaceae</taxon>
        <taxon>Sediminispirochaeta</taxon>
    </lineage>
</organism>
<evidence type="ECO:0000313" key="8">
    <source>
        <dbReference type="Proteomes" id="UP000002318"/>
    </source>
</evidence>
<dbReference type="STRING" id="573413.Spirs_3662"/>
<dbReference type="GO" id="GO:0015209">
    <property type="term" value="F:cytosine transmembrane transporter activity"/>
    <property type="evidence" value="ECO:0007669"/>
    <property type="project" value="InterPro"/>
</dbReference>
<proteinExistence type="inferred from homology"/>
<feature type="transmembrane region" description="Helical" evidence="6">
    <location>
        <begin position="230"/>
        <end position="250"/>
    </location>
</feature>
<evidence type="ECO:0000256" key="4">
    <source>
        <dbReference type="ARBA" id="ARBA00022989"/>
    </source>
</evidence>
<feature type="transmembrane region" description="Helical" evidence="6">
    <location>
        <begin position="159"/>
        <end position="179"/>
    </location>
</feature>
<feature type="transmembrane region" description="Helical" evidence="6">
    <location>
        <begin position="57"/>
        <end position="80"/>
    </location>
</feature>
<feature type="transmembrane region" description="Helical" evidence="6">
    <location>
        <begin position="101"/>
        <end position="121"/>
    </location>
</feature>
<keyword evidence="3 6" id="KW-0812">Transmembrane</keyword>
<dbReference type="InterPro" id="IPR001248">
    <property type="entry name" value="Pur-cyt_permease"/>
</dbReference>
<reference evidence="7 8" key="1">
    <citation type="journal article" date="2010" name="Stand. Genomic Sci.">
        <title>Complete genome sequence of Spirochaeta smaragdinae type strain (SEBR 4228).</title>
        <authorList>
            <person name="Mavromatis K."/>
            <person name="Yasawong M."/>
            <person name="Chertkov O."/>
            <person name="Lapidus A."/>
            <person name="Lucas S."/>
            <person name="Nolan M."/>
            <person name="Del Rio T.G."/>
            <person name="Tice H."/>
            <person name="Cheng J.F."/>
            <person name="Pitluck S."/>
            <person name="Liolios K."/>
            <person name="Ivanova N."/>
            <person name="Tapia R."/>
            <person name="Han C."/>
            <person name="Bruce D."/>
            <person name="Goodwin L."/>
            <person name="Pati A."/>
            <person name="Chen A."/>
            <person name="Palaniappan K."/>
            <person name="Land M."/>
            <person name="Hauser L."/>
            <person name="Chang Y.J."/>
            <person name="Jeffries C.D."/>
            <person name="Detter J.C."/>
            <person name="Rohde M."/>
            <person name="Brambilla E."/>
            <person name="Spring S."/>
            <person name="Goker M."/>
            <person name="Sikorski J."/>
            <person name="Woyke T."/>
            <person name="Bristow J."/>
            <person name="Eisen J.A."/>
            <person name="Markowitz V."/>
            <person name="Hugenholtz P."/>
            <person name="Klenk H.P."/>
            <person name="Kyrpides N.C."/>
        </authorList>
    </citation>
    <scope>NUCLEOTIDE SEQUENCE [LARGE SCALE GENOMIC DNA]</scope>
    <source>
        <strain evidence="8">DSM 11293 / JCM 15392 / SEBR 4228</strain>
    </source>
</reference>
<evidence type="ECO:0000313" key="7">
    <source>
        <dbReference type="EMBL" id="ADK82748.1"/>
    </source>
</evidence>
<dbReference type="HOGENOM" id="CLU_035711_0_0_12"/>
<gene>
    <name evidence="7" type="ordered locus">Spirs_3662</name>
</gene>
<dbReference type="EMBL" id="CP002116">
    <property type="protein sequence ID" value="ADK82748.1"/>
    <property type="molecule type" value="Genomic_DNA"/>
</dbReference>
<keyword evidence="8" id="KW-1185">Reference proteome</keyword>
<dbReference type="RefSeq" id="WP_013256207.1">
    <property type="nucleotide sequence ID" value="NC_014364.1"/>
</dbReference>
<dbReference type="Proteomes" id="UP000002318">
    <property type="component" value="Chromosome"/>
</dbReference>
<dbReference type="Gene3D" id="1.10.4160.10">
    <property type="entry name" value="Hydantoin permease"/>
    <property type="match status" value="1"/>
</dbReference>
<dbReference type="PANTHER" id="PTHR30569">
    <property type="entry name" value="CYTOSINE TRANSPORTER CODB"/>
    <property type="match status" value="1"/>
</dbReference>
<dbReference type="eggNOG" id="COG1457">
    <property type="taxonomic scope" value="Bacteria"/>
</dbReference>
<dbReference type="PANTHER" id="PTHR30569:SF0">
    <property type="entry name" value="CYTOSINE PERMEASE"/>
    <property type="match status" value="1"/>
</dbReference>
<dbReference type="AlphaFoldDB" id="E1R7P3"/>
<dbReference type="GO" id="GO:0005886">
    <property type="term" value="C:plasma membrane"/>
    <property type="evidence" value="ECO:0007669"/>
    <property type="project" value="TreeGrafter"/>
</dbReference>
<feature type="transmembrane region" description="Helical" evidence="6">
    <location>
        <begin position="329"/>
        <end position="353"/>
    </location>
</feature>
<name>E1R7P3_SEDSS</name>
<feature type="transmembrane region" description="Helical" evidence="6">
    <location>
        <begin position="373"/>
        <end position="389"/>
    </location>
</feature>
<keyword evidence="5 6" id="KW-0472">Membrane</keyword>
<dbReference type="OrthoDB" id="369076at2"/>
<feature type="transmembrane region" description="Helical" evidence="6">
    <location>
        <begin position="305"/>
        <end position="323"/>
    </location>
</feature>
<feature type="transmembrane region" description="Helical" evidence="6">
    <location>
        <begin position="395"/>
        <end position="413"/>
    </location>
</feature>
<comment type="subcellular location">
    <subcellularLocation>
        <location evidence="1">Membrane</location>
        <topology evidence="1">Multi-pass membrane protein</topology>
    </subcellularLocation>
</comment>
<feature type="transmembrane region" description="Helical" evidence="6">
    <location>
        <begin position="25"/>
        <end position="45"/>
    </location>
</feature>
<feature type="transmembrane region" description="Helical" evidence="6">
    <location>
        <begin position="127"/>
        <end position="147"/>
    </location>
</feature>
<dbReference type="CDD" id="cd11484">
    <property type="entry name" value="SLC-NCS1sbd_CobB-like"/>
    <property type="match status" value="1"/>
</dbReference>
<feature type="transmembrane region" description="Helical" evidence="6">
    <location>
        <begin position="199"/>
        <end position="218"/>
    </location>
</feature>